<name>A0ABU2S6Y2_9ACTN</name>
<organism evidence="3 4">
    <name type="scientific">Streptomyces johnsoniae</name>
    <dbReference type="NCBI Taxonomy" id="3075532"/>
    <lineage>
        <taxon>Bacteria</taxon>
        <taxon>Bacillati</taxon>
        <taxon>Actinomycetota</taxon>
        <taxon>Actinomycetes</taxon>
        <taxon>Kitasatosporales</taxon>
        <taxon>Streptomycetaceae</taxon>
        <taxon>Streptomyces</taxon>
    </lineage>
</organism>
<dbReference type="InterPro" id="IPR032260">
    <property type="entry name" value="DUF5060"/>
</dbReference>
<evidence type="ECO:0000259" key="1">
    <source>
        <dbReference type="Pfam" id="PF16586"/>
    </source>
</evidence>
<gene>
    <name evidence="3" type="ORF">RM779_19295</name>
</gene>
<evidence type="ECO:0000313" key="3">
    <source>
        <dbReference type="EMBL" id="MDT0444728.1"/>
    </source>
</evidence>
<dbReference type="InterPro" id="IPR013783">
    <property type="entry name" value="Ig-like_fold"/>
</dbReference>
<evidence type="ECO:0000259" key="2">
    <source>
        <dbReference type="Pfam" id="PF18310"/>
    </source>
</evidence>
<protein>
    <submittedName>
        <fullName evidence="3">DUF5605 domain-containing protein</fullName>
    </submittedName>
</protein>
<dbReference type="Gene3D" id="2.60.40.3950">
    <property type="match status" value="1"/>
</dbReference>
<dbReference type="EMBL" id="JAVREV010000010">
    <property type="protein sequence ID" value="MDT0444728.1"/>
    <property type="molecule type" value="Genomic_DNA"/>
</dbReference>
<reference evidence="4" key="1">
    <citation type="submission" date="2023-07" db="EMBL/GenBank/DDBJ databases">
        <title>30 novel species of actinomycetes from the DSMZ collection.</title>
        <authorList>
            <person name="Nouioui I."/>
        </authorList>
    </citation>
    <scope>NUCLEOTIDE SEQUENCE [LARGE SCALE GENOMIC DNA]</scope>
    <source>
        <strain evidence="4">DSM 41886</strain>
    </source>
</reference>
<dbReference type="Pfam" id="PF18310">
    <property type="entry name" value="DUF5605"/>
    <property type="match status" value="1"/>
</dbReference>
<feature type="domain" description="DUF5060" evidence="1">
    <location>
        <begin position="13"/>
        <end position="74"/>
    </location>
</feature>
<sequence>MNDAANRVRPSDEVERWGVLELPLPGPPPGPGPDPEVVFVHGGRRFTAAGFTDDSGRRVARFMPDEEGVWHYRAAGTEGTFVCTPAGPGNHGPVRVRGLRFHHADGLPFHPLGTTVAQVTQPTLRALAAGPFNRVRLRCPAGVPLTRLERQVRGLLALGIEAEVPLQGRDIAGTVARLAAFRNVWWCAPRDPELQATILEFDHGRHPLTVHGGPETDFGAPWITHASVRHEEPRAVAGLMADLRKPVILDDCGAEGDAQQPRLSLPAPELVSRIWEGVCQGGYATHGESYGSRPWRTHGGAPDGEAPARIAFLREILADAPPGLRHNPVYYDASTVEVPGEYCLTYLGPHRYPARHFRMGEGTWRIEVIDVWNMTIGAPVTVRADRFDVELPALPYHAVRVRRAPAV</sequence>
<accession>A0ABU2S6Y2</accession>
<dbReference type="Pfam" id="PF16586">
    <property type="entry name" value="DUF5060"/>
    <property type="match status" value="1"/>
</dbReference>
<feature type="domain" description="DUF5605" evidence="2">
    <location>
        <begin position="332"/>
        <end position="402"/>
    </location>
</feature>
<proteinExistence type="predicted"/>
<comment type="caution">
    <text evidence="3">The sequence shown here is derived from an EMBL/GenBank/DDBJ whole genome shotgun (WGS) entry which is preliminary data.</text>
</comment>
<dbReference type="Proteomes" id="UP001183615">
    <property type="component" value="Unassembled WGS sequence"/>
</dbReference>
<dbReference type="RefSeq" id="WP_311618979.1">
    <property type="nucleotide sequence ID" value="NZ_JAVREV010000010.1"/>
</dbReference>
<dbReference type="InterPro" id="IPR041239">
    <property type="entry name" value="DUF5605"/>
</dbReference>
<dbReference type="Gene3D" id="2.60.40.10">
    <property type="entry name" value="Immunoglobulins"/>
    <property type="match status" value="1"/>
</dbReference>
<keyword evidence="4" id="KW-1185">Reference proteome</keyword>
<dbReference type="Gene3D" id="3.20.20.80">
    <property type="entry name" value="Glycosidases"/>
    <property type="match status" value="1"/>
</dbReference>
<evidence type="ECO:0000313" key="4">
    <source>
        <dbReference type="Proteomes" id="UP001183615"/>
    </source>
</evidence>